<comment type="catalytic activity">
    <reaction evidence="25">
        <text>(9Z,12Z)-octadecadienoate + AH2 + O2 = (13R)-hydroxy-(9Z,11E)-octadecadienoate + A + H2O</text>
        <dbReference type="Rhea" id="RHEA:75455"/>
        <dbReference type="ChEBI" id="CHEBI:13193"/>
        <dbReference type="ChEBI" id="CHEBI:15377"/>
        <dbReference type="ChEBI" id="CHEBI:15379"/>
        <dbReference type="ChEBI" id="CHEBI:17499"/>
        <dbReference type="ChEBI" id="CHEBI:30245"/>
        <dbReference type="ChEBI" id="CHEBI:136655"/>
    </reaction>
    <physiologicalReaction direction="left-to-right" evidence="25">
        <dbReference type="Rhea" id="RHEA:75456"/>
    </physiologicalReaction>
</comment>
<evidence type="ECO:0000256" key="7">
    <source>
        <dbReference type="ARBA" id="ARBA00012440"/>
    </source>
</evidence>
<comment type="cofactor">
    <cofactor evidence="1">
        <name>heme b</name>
        <dbReference type="ChEBI" id="CHEBI:60344"/>
    </cofactor>
</comment>
<dbReference type="AlphaFoldDB" id="A0A9C6XPZ3"/>
<dbReference type="GO" id="GO:0005789">
    <property type="term" value="C:endoplasmic reticulum membrane"/>
    <property type="evidence" value="ECO:0007669"/>
    <property type="project" value="UniProtKB-SubCell"/>
</dbReference>
<dbReference type="GO" id="GO:0004601">
    <property type="term" value="F:peroxidase activity"/>
    <property type="evidence" value="ECO:0007669"/>
    <property type="project" value="UniProtKB-KW"/>
</dbReference>
<dbReference type="PANTHER" id="PTHR11903">
    <property type="entry name" value="PROSTAGLANDIN G/H SYNTHASE"/>
    <property type="match status" value="1"/>
</dbReference>
<sequence length="495" mass="53681">MAAKKACTLPGGSSLVGTGWRPGSAWAWVALVGCVLAASMLPSRRPPSMRNSQPHVVGGPAAPADNRTGGWARSCCSLPCENGGLCEDGEDGWRCRCEGTGHHGRRCHIVLPAVPAGCPTPLGLAGRRRLPSEEDVFDAVLARPPDAFVADPTGANLLSVAFLHHFLHQFEAGAGDLQPVHAHVVLVLEVDARQVYGASDAARRLLRAPSGGRLLSRLVDGEEFPACVEDAPVDMVYPVTGPGARRRRHLPYYHLTGDAAAPEAEPRWALGHPKLSSTPLVFAMAVVWLREHNRVAALLADAHPHWDGDRLYETARRVVTAEMVLVLLREVVPEVWGWGPRAPGLLRELAAPHHRHTAQRLPLPAELPLALFWGWQLPDVLEVGDDAFNVTDLMFTNQRLVVERGLGAVLQAAATQPAGKACAHNSGRLVKGWTKRLMRDGRRARLQPYARYRALLGLPAHRDFLDLAGGDARTADALLRLYGHVDAVELLPEWP</sequence>
<keyword evidence="13" id="KW-0479">Metal-binding</keyword>
<evidence type="ECO:0000256" key="5">
    <source>
        <dbReference type="ARBA" id="ARBA00008928"/>
    </source>
</evidence>
<dbReference type="SUPFAM" id="SSF48113">
    <property type="entry name" value="Heme-dependent peroxidases"/>
    <property type="match status" value="1"/>
</dbReference>
<dbReference type="KEGG" id="foc:113206724"/>
<evidence type="ECO:0000256" key="4">
    <source>
        <dbReference type="ARBA" id="ARBA00004702"/>
    </source>
</evidence>
<evidence type="ECO:0000256" key="15">
    <source>
        <dbReference type="ARBA" id="ARBA00022832"/>
    </source>
</evidence>
<dbReference type="Gene3D" id="2.10.25.10">
    <property type="entry name" value="Laminin"/>
    <property type="match status" value="1"/>
</dbReference>
<comment type="similarity">
    <text evidence="5">Belongs to the prostaglandin G/H synthase family.</text>
</comment>
<dbReference type="RefSeq" id="XP_052127122.1">
    <property type="nucleotide sequence ID" value="XM_052271162.1"/>
</dbReference>
<dbReference type="InterPro" id="IPR000742">
    <property type="entry name" value="EGF"/>
</dbReference>
<dbReference type="GO" id="GO:0006979">
    <property type="term" value="P:response to oxidative stress"/>
    <property type="evidence" value="ECO:0007669"/>
    <property type="project" value="InterPro"/>
</dbReference>
<evidence type="ECO:0000256" key="11">
    <source>
        <dbReference type="ARBA" id="ARBA00022585"/>
    </source>
</evidence>
<evidence type="ECO:0000256" key="21">
    <source>
        <dbReference type="ARBA" id="ARBA00023160"/>
    </source>
</evidence>
<feature type="disulfide bond" evidence="26">
    <location>
        <begin position="76"/>
        <end position="86"/>
    </location>
</feature>
<evidence type="ECO:0000256" key="20">
    <source>
        <dbReference type="ARBA" id="ARBA00023098"/>
    </source>
</evidence>
<organism evidence="28 29">
    <name type="scientific">Frankliniella occidentalis</name>
    <name type="common">Western flower thrips</name>
    <name type="synonym">Euthrips occidentalis</name>
    <dbReference type="NCBI Taxonomy" id="133901"/>
    <lineage>
        <taxon>Eukaryota</taxon>
        <taxon>Metazoa</taxon>
        <taxon>Ecdysozoa</taxon>
        <taxon>Arthropoda</taxon>
        <taxon>Hexapoda</taxon>
        <taxon>Insecta</taxon>
        <taxon>Pterygota</taxon>
        <taxon>Neoptera</taxon>
        <taxon>Paraneoptera</taxon>
        <taxon>Thysanoptera</taxon>
        <taxon>Terebrantia</taxon>
        <taxon>Thripoidea</taxon>
        <taxon>Thripidae</taxon>
        <taxon>Frankliniella</taxon>
    </lineage>
</organism>
<proteinExistence type="inferred from homology"/>
<dbReference type="PROSITE" id="PS50026">
    <property type="entry name" value="EGF_3"/>
    <property type="match status" value="1"/>
</dbReference>
<evidence type="ECO:0000256" key="13">
    <source>
        <dbReference type="ARBA" id="ARBA00022723"/>
    </source>
</evidence>
<evidence type="ECO:0000256" key="2">
    <source>
        <dbReference type="ARBA" id="ARBA00004524"/>
    </source>
</evidence>
<dbReference type="PRINTS" id="PR00457">
    <property type="entry name" value="ANPEROXIDASE"/>
</dbReference>
<keyword evidence="9" id="KW-0444">Lipid biosynthesis</keyword>
<dbReference type="PROSITE" id="PS51257">
    <property type="entry name" value="PROKAR_LIPOPROTEIN"/>
    <property type="match status" value="1"/>
</dbReference>
<comment type="pathway">
    <text evidence="4">Lipid metabolism; prostaglandin biosynthesis.</text>
</comment>
<evidence type="ECO:0000256" key="26">
    <source>
        <dbReference type="PROSITE-ProRule" id="PRU00076"/>
    </source>
</evidence>
<reference evidence="29" key="1">
    <citation type="submission" date="2025-08" db="UniProtKB">
        <authorList>
            <consortium name="RefSeq"/>
        </authorList>
    </citation>
    <scope>IDENTIFICATION</scope>
    <source>
        <tissue evidence="29">Whole organism</tissue>
    </source>
</reference>
<evidence type="ECO:0000256" key="16">
    <source>
        <dbReference type="ARBA" id="ARBA00022848"/>
    </source>
</evidence>
<evidence type="ECO:0000256" key="3">
    <source>
        <dbReference type="ARBA" id="ARBA00004586"/>
    </source>
</evidence>
<comment type="catalytic activity">
    <reaction evidence="22">
        <text>(9Z,12Z)-octadecadienoate + AH2 + O2 = (9S)-hydroxy-(10E,12Z)-octadecadienoate + A + H2O</text>
        <dbReference type="Rhea" id="RHEA:75459"/>
        <dbReference type="ChEBI" id="CHEBI:13193"/>
        <dbReference type="ChEBI" id="CHEBI:15377"/>
        <dbReference type="ChEBI" id="CHEBI:15379"/>
        <dbReference type="ChEBI" id="CHEBI:17499"/>
        <dbReference type="ChEBI" id="CHEBI:30245"/>
        <dbReference type="ChEBI" id="CHEBI:77852"/>
    </reaction>
    <physiologicalReaction direction="left-to-right" evidence="22">
        <dbReference type="Rhea" id="RHEA:75460"/>
    </physiologicalReaction>
</comment>
<dbReference type="GO" id="GO:0019371">
    <property type="term" value="P:cyclooxygenase pathway"/>
    <property type="evidence" value="ECO:0007669"/>
    <property type="project" value="TreeGrafter"/>
</dbReference>
<accession>A0A9C6XPZ3</accession>
<dbReference type="CDD" id="cd00054">
    <property type="entry name" value="EGF_CA"/>
    <property type="match status" value="1"/>
</dbReference>
<dbReference type="OrthoDB" id="6752260at2759"/>
<comment type="catalytic activity">
    <reaction evidence="23">
        <text>(9Z,12Z)-octadecadienoate + AH2 + O2 = (9R)-hydroxy-(10E,12Z)-octadecadienoate + A + H2O</text>
        <dbReference type="Rhea" id="RHEA:75447"/>
        <dbReference type="ChEBI" id="CHEBI:13193"/>
        <dbReference type="ChEBI" id="CHEBI:15377"/>
        <dbReference type="ChEBI" id="CHEBI:15379"/>
        <dbReference type="ChEBI" id="CHEBI:17499"/>
        <dbReference type="ChEBI" id="CHEBI:30245"/>
        <dbReference type="ChEBI" id="CHEBI:77895"/>
    </reaction>
    <physiologicalReaction direction="left-to-right" evidence="23">
        <dbReference type="Rhea" id="RHEA:75448"/>
    </physiologicalReaction>
</comment>
<dbReference type="GO" id="GO:0016702">
    <property type="term" value="F:oxidoreductase activity, acting on single donors with incorporation of molecular oxygen, incorporation of two atoms of oxygen"/>
    <property type="evidence" value="ECO:0007669"/>
    <property type="project" value="TreeGrafter"/>
</dbReference>
<evidence type="ECO:0000256" key="1">
    <source>
        <dbReference type="ARBA" id="ARBA00001970"/>
    </source>
</evidence>
<evidence type="ECO:0000256" key="9">
    <source>
        <dbReference type="ARBA" id="ARBA00022516"/>
    </source>
</evidence>
<dbReference type="GeneID" id="113206724"/>
<keyword evidence="26" id="KW-1015">Disulfide bond</keyword>
<comment type="caution">
    <text evidence="26">Lacks conserved residue(s) required for the propagation of feature annotation.</text>
</comment>
<evidence type="ECO:0000259" key="27">
    <source>
        <dbReference type="PROSITE" id="PS50026"/>
    </source>
</evidence>
<keyword evidence="14" id="KW-0256">Endoplasmic reticulum</keyword>
<dbReference type="GO" id="GO:0043005">
    <property type="term" value="C:neuron projection"/>
    <property type="evidence" value="ECO:0007669"/>
    <property type="project" value="TreeGrafter"/>
</dbReference>
<keyword evidence="28" id="KW-1185">Reference proteome</keyword>
<comment type="subcellular location">
    <subcellularLocation>
        <location evidence="3">Endoplasmic reticulum membrane</location>
    </subcellularLocation>
    <subcellularLocation>
        <location evidence="2">Microsome membrane</location>
    </subcellularLocation>
</comment>
<keyword evidence="12" id="KW-0349">Heme</keyword>
<keyword evidence="16" id="KW-0492">Microsome</keyword>
<gene>
    <name evidence="29" type="primary">LOC113206724</name>
</gene>
<keyword evidence="21" id="KW-0275">Fatty acid biosynthesis</keyword>
<evidence type="ECO:0000256" key="10">
    <source>
        <dbReference type="ARBA" id="ARBA00022559"/>
    </source>
</evidence>
<keyword evidence="26" id="KW-0245">EGF-like domain</keyword>
<evidence type="ECO:0000256" key="12">
    <source>
        <dbReference type="ARBA" id="ARBA00022617"/>
    </source>
</evidence>
<dbReference type="GO" id="GO:0020037">
    <property type="term" value="F:heme binding"/>
    <property type="evidence" value="ECO:0007669"/>
    <property type="project" value="InterPro"/>
</dbReference>
<evidence type="ECO:0000256" key="6">
    <source>
        <dbReference type="ARBA" id="ARBA00011738"/>
    </source>
</evidence>
<dbReference type="GO" id="GO:0046872">
    <property type="term" value="F:metal ion binding"/>
    <property type="evidence" value="ECO:0007669"/>
    <property type="project" value="UniProtKB-KW"/>
</dbReference>
<dbReference type="PROSITE" id="PS50292">
    <property type="entry name" value="PEROXIDASE_3"/>
    <property type="match status" value="1"/>
</dbReference>
<keyword evidence="17" id="KW-0223">Dioxygenase</keyword>
<dbReference type="InterPro" id="IPR010255">
    <property type="entry name" value="Haem_peroxidase_sf"/>
</dbReference>
<dbReference type="SUPFAM" id="SSF57196">
    <property type="entry name" value="EGF/Laminin"/>
    <property type="match status" value="1"/>
</dbReference>
<evidence type="ECO:0000256" key="25">
    <source>
        <dbReference type="ARBA" id="ARBA00036409"/>
    </source>
</evidence>
<evidence type="ECO:0000256" key="24">
    <source>
        <dbReference type="ARBA" id="ARBA00036358"/>
    </source>
</evidence>
<dbReference type="EC" id="1.14.99.1" evidence="7"/>
<evidence type="ECO:0000256" key="17">
    <source>
        <dbReference type="ARBA" id="ARBA00022964"/>
    </source>
</evidence>
<dbReference type="InterPro" id="IPR037120">
    <property type="entry name" value="Haem_peroxidase_sf_animal"/>
</dbReference>
<evidence type="ECO:0000313" key="29">
    <source>
        <dbReference type="RefSeq" id="XP_052127122.1"/>
    </source>
</evidence>
<keyword evidence="10" id="KW-0575">Peroxidase</keyword>
<keyword evidence="8" id="KW-0644">Prostaglandin metabolism</keyword>
<name>A0A9C6XPZ3_FRAOC</name>
<dbReference type="InterPro" id="IPR050783">
    <property type="entry name" value="Oxylipin_biosynth_metab"/>
</dbReference>
<keyword evidence="19" id="KW-0408">Iron</keyword>
<keyword evidence="18" id="KW-0560">Oxidoreductase</keyword>
<feature type="domain" description="EGF-like" evidence="27">
    <location>
        <begin position="76"/>
        <end position="108"/>
    </location>
</feature>
<evidence type="ECO:0000256" key="22">
    <source>
        <dbReference type="ARBA" id="ARBA00035976"/>
    </source>
</evidence>
<dbReference type="Pfam" id="PF03098">
    <property type="entry name" value="An_peroxidase"/>
    <property type="match status" value="1"/>
</dbReference>
<evidence type="ECO:0000256" key="14">
    <source>
        <dbReference type="ARBA" id="ARBA00022824"/>
    </source>
</evidence>
<evidence type="ECO:0000256" key="8">
    <source>
        <dbReference type="ARBA" id="ARBA00022501"/>
    </source>
</evidence>
<dbReference type="Proteomes" id="UP000504606">
    <property type="component" value="Unplaced"/>
</dbReference>
<protein>
    <recommendedName>
        <fullName evidence="7">prostaglandin-endoperoxide synthase</fullName>
        <ecNumber evidence="7">1.14.99.1</ecNumber>
    </recommendedName>
</protein>
<comment type="catalytic activity">
    <reaction evidence="24">
        <text>(9Z,12Z)-octadecadienoate + AH2 + O2 = (13S)-hydroxy-(9Z,11E)-octadecadienoate + A + H2O</text>
        <dbReference type="Rhea" id="RHEA:75451"/>
        <dbReference type="ChEBI" id="CHEBI:13193"/>
        <dbReference type="ChEBI" id="CHEBI:15377"/>
        <dbReference type="ChEBI" id="CHEBI:15379"/>
        <dbReference type="ChEBI" id="CHEBI:17499"/>
        <dbReference type="ChEBI" id="CHEBI:30245"/>
        <dbReference type="ChEBI" id="CHEBI:90850"/>
    </reaction>
    <physiologicalReaction direction="left-to-right" evidence="24">
        <dbReference type="Rhea" id="RHEA:75452"/>
    </physiologicalReaction>
</comment>
<evidence type="ECO:0000256" key="18">
    <source>
        <dbReference type="ARBA" id="ARBA00023002"/>
    </source>
</evidence>
<evidence type="ECO:0000313" key="28">
    <source>
        <dbReference type="Proteomes" id="UP000504606"/>
    </source>
</evidence>
<comment type="subunit">
    <text evidence="6">Homodimer.</text>
</comment>
<evidence type="ECO:0000256" key="23">
    <source>
        <dbReference type="ARBA" id="ARBA00036313"/>
    </source>
</evidence>
<dbReference type="GO" id="GO:0004666">
    <property type="term" value="F:prostaglandin-endoperoxide synthase activity"/>
    <property type="evidence" value="ECO:0007669"/>
    <property type="project" value="UniProtKB-EC"/>
</dbReference>
<dbReference type="PANTHER" id="PTHR11903:SF39">
    <property type="entry name" value="PROSTAGLANDIN G_H SYNTHASE 2-LIKE"/>
    <property type="match status" value="1"/>
</dbReference>
<dbReference type="InterPro" id="IPR019791">
    <property type="entry name" value="Haem_peroxidase_animal"/>
</dbReference>
<keyword evidence="11" id="KW-0643">Prostaglandin biosynthesis</keyword>
<keyword evidence="20" id="KW-0443">Lipid metabolism</keyword>
<keyword evidence="15" id="KW-0276">Fatty acid metabolism</keyword>
<evidence type="ECO:0000256" key="19">
    <source>
        <dbReference type="ARBA" id="ARBA00023004"/>
    </source>
</evidence>
<dbReference type="Gene3D" id="1.10.640.10">
    <property type="entry name" value="Haem peroxidase domain superfamily, animal type"/>
    <property type="match status" value="1"/>
</dbReference>